<keyword evidence="6 8" id="KW-0413">Isomerase</keyword>
<evidence type="ECO:0000256" key="5">
    <source>
        <dbReference type="ARBA" id="ARBA00023152"/>
    </source>
</evidence>
<evidence type="ECO:0000256" key="3">
    <source>
        <dbReference type="ARBA" id="ARBA00022432"/>
    </source>
</evidence>
<dbReference type="PROSITE" id="PS51463">
    <property type="entry name" value="P_GLUCOSE_ISOMERASE_3"/>
    <property type="match status" value="1"/>
</dbReference>
<comment type="pathway">
    <text evidence="1 8 9">Carbohydrate degradation; glycolysis; D-glyceraldehyde 3-phosphate and glycerone phosphate from D-glucose: step 2/4.</text>
</comment>
<dbReference type="InterPro" id="IPR001672">
    <property type="entry name" value="G6P_Isomerase"/>
</dbReference>
<protein>
    <recommendedName>
        <fullName evidence="8">Glucose-6-phosphate isomerase</fullName>
        <shortName evidence="8">GPI</shortName>
        <ecNumber evidence="8">5.3.1.9</ecNumber>
    </recommendedName>
    <alternativeName>
        <fullName evidence="8">Phosphoglucose isomerase</fullName>
        <shortName evidence="8">PGI</shortName>
    </alternativeName>
    <alternativeName>
        <fullName evidence="8">Phosphohexose isomerase</fullName>
        <shortName evidence="8">PHI</shortName>
    </alternativeName>
</protein>
<comment type="caution">
    <text evidence="8">Lacks conserved residue(s) required for the propagation of feature annotation.</text>
</comment>
<dbReference type="EC" id="5.3.1.9" evidence="8"/>
<keyword evidence="3 8" id="KW-0312">Gluconeogenesis</keyword>
<dbReference type="InterPro" id="IPR035476">
    <property type="entry name" value="SIS_PGI_1"/>
</dbReference>
<comment type="subcellular location">
    <subcellularLocation>
        <location evidence="8">Cytoplasm</location>
    </subcellularLocation>
</comment>
<comment type="function">
    <text evidence="8">Catalyzes the reversible isomerization of glucose-6-phosphate to fructose-6-phosphate.</text>
</comment>
<proteinExistence type="inferred from homology"/>
<dbReference type="FunFam" id="3.40.50.10490:FF:000016">
    <property type="entry name" value="Glucose-6-phosphate isomerase"/>
    <property type="match status" value="1"/>
</dbReference>
<gene>
    <name evidence="8" type="primary">pgi</name>
    <name evidence="10" type="ORF">IAB74_07010</name>
</gene>
<reference evidence="10" key="2">
    <citation type="journal article" date="2021" name="PeerJ">
        <title>Extensive microbial diversity within the chicken gut microbiome revealed by metagenomics and culture.</title>
        <authorList>
            <person name="Gilroy R."/>
            <person name="Ravi A."/>
            <person name="Getino M."/>
            <person name="Pursley I."/>
            <person name="Horton D.L."/>
            <person name="Alikhan N.F."/>
            <person name="Baker D."/>
            <person name="Gharbi K."/>
            <person name="Hall N."/>
            <person name="Watson M."/>
            <person name="Adriaenssens E.M."/>
            <person name="Foster-Nyarko E."/>
            <person name="Jarju S."/>
            <person name="Secka A."/>
            <person name="Antonio M."/>
            <person name="Oren A."/>
            <person name="Chaudhuri R.R."/>
            <person name="La Ragione R."/>
            <person name="Hildebrand F."/>
            <person name="Pallen M.J."/>
        </authorList>
    </citation>
    <scope>NUCLEOTIDE SEQUENCE</scope>
    <source>
        <strain evidence="10">13361</strain>
    </source>
</reference>
<dbReference type="GO" id="GO:0097367">
    <property type="term" value="F:carbohydrate derivative binding"/>
    <property type="evidence" value="ECO:0007669"/>
    <property type="project" value="InterPro"/>
</dbReference>
<evidence type="ECO:0000256" key="2">
    <source>
        <dbReference type="ARBA" id="ARBA00006604"/>
    </source>
</evidence>
<evidence type="ECO:0000313" key="11">
    <source>
        <dbReference type="Proteomes" id="UP000886796"/>
    </source>
</evidence>
<accession>A0A9D1CNC8</accession>
<dbReference type="InterPro" id="IPR035482">
    <property type="entry name" value="SIS_PGI_2"/>
</dbReference>
<comment type="catalytic activity">
    <reaction evidence="7 8 9">
        <text>alpha-D-glucose 6-phosphate = beta-D-fructose 6-phosphate</text>
        <dbReference type="Rhea" id="RHEA:11816"/>
        <dbReference type="ChEBI" id="CHEBI:57634"/>
        <dbReference type="ChEBI" id="CHEBI:58225"/>
        <dbReference type="EC" id="5.3.1.9"/>
    </reaction>
</comment>
<reference evidence="10" key="1">
    <citation type="submission" date="2020-10" db="EMBL/GenBank/DDBJ databases">
        <authorList>
            <person name="Gilroy R."/>
        </authorList>
    </citation>
    <scope>NUCLEOTIDE SEQUENCE</scope>
    <source>
        <strain evidence="10">13361</strain>
    </source>
</reference>
<evidence type="ECO:0000256" key="1">
    <source>
        <dbReference type="ARBA" id="ARBA00004926"/>
    </source>
</evidence>
<keyword evidence="4 8" id="KW-0963">Cytoplasm</keyword>
<dbReference type="EMBL" id="DVFK01000095">
    <property type="protein sequence ID" value="HIQ68239.1"/>
    <property type="molecule type" value="Genomic_DNA"/>
</dbReference>
<dbReference type="GO" id="GO:0005829">
    <property type="term" value="C:cytosol"/>
    <property type="evidence" value="ECO:0007669"/>
    <property type="project" value="TreeGrafter"/>
</dbReference>
<dbReference type="GO" id="GO:0051156">
    <property type="term" value="P:glucose 6-phosphate metabolic process"/>
    <property type="evidence" value="ECO:0007669"/>
    <property type="project" value="TreeGrafter"/>
</dbReference>
<dbReference type="CDD" id="cd05016">
    <property type="entry name" value="SIS_PGI_2"/>
    <property type="match status" value="1"/>
</dbReference>
<dbReference type="CDD" id="cd05015">
    <property type="entry name" value="SIS_PGI_1"/>
    <property type="match status" value="1"/>
</dbReference>
<dbReference type="HAMAP" id="MF_00473">
    <property type="entry name" value="G6P_isomerase"/>
    <property type="match status" value="1"/>
</dbReference>
<dbReference type="PROSITE" id="PS00174">
    <property type="entry name" value="P_GLUCOSE_ISOMERASE_2"/>
    <property type="match status" value="1"/>
</dbReference>
<comment type="pathway">
    <text evidence="8">Carbohydrate biosynthesis; gluconeogenesis.</text>
</comment>
<dbReference type="InterPro" id="IPR046348">
    <property type="entry name" value="SIS_dom_sf"/>
</dbReference>
<sequence length="434" mass="47945">MIKVDISNVWGQLSLPDLLATEKEVFNAHQTLTEGSGEGNDFLGWLNLPVAEETEEIRRIRAAAKQIRETSDVFVVIGIGGSYLGPRAAIELLQGANHNIGKGKGNPQIFYAGNGLSTRGWNELQRLLEGKDFSIAIISKSGTTTEPAIATRALRWMLERKYGTEGAKKRTYAITDPVKGALRQMATEEGWETFVIPPNVGGRYSVLTAVGLLPMAVAGIDPMEVMAGAVQAKKDYDVRSFENPVWLYAATRNLLYRHGKAIEILESFEPSFKMMGGWWQQLFGESEGKDGKGIFPVTAELTADLHSLGQMIQQGERNIFETMVRFDAPENKMVIGGDYKNLDGLNYLEGKTLDFVDEQAFRGTLAAHVDGGVPVITVDMGELNAWKLGELFYFFELSCGISAYMLGVNPFNQPGVEYYKRNMFKLLGKPGYEA</sequence>
<name>A0A9D1CNC8_9FIRM</name>
<dbReference type="NCBIfam" id="NF010697">
    <property type="entry name" value="PRK14097.1"/>
    <property type="match status" value="1"/>
</dbReference>
<feature type="active site" description="Proton donor" evidence="8">
    <location>
        <position position="285"/>
    </location>
</feature>
<dbReference type="PANTHER" id="PTHR11469:SF1">
    <property type="entry name" value="GLUCOSE-6-PHOSPHATE ISOMERASE"/>
    <property type="match status" value="1"/>
</dbReference>
<dbReference type="GO" id="GO:0006096">
    <property type="term" value="P:glycolytic process"/>
    <property type="evidence" value="ECO:0007669"/>
    <property type="project" value="UniProtKB-UniRule"/>
</dbReference>
<dbReference type="PANTHER" id="PTHR11469">
    <property type="entry name" value="GLUCOSE-6-PHOSPHATE ISOMERASE"/>
    <property type="match status" value="1"/>
</dbReference>
<evidence type="ECO:0000256" key="6">
    <source>
        <dbReference type="ARBA" id="ARBA00023235"/>
    </source>
</evidence>
<dbReference type="AlphaFoldDB" id="A0A9D1CNC8"/>
<dbReference type="GO" id="GO:0004347">
    <property type="term" value="F:glucose-6-phosphate isomerase activity"/>
    <property type="evidence" value="ECO:0007669"/>
    <property type="project" value="UniProtKB-UniRule"/>
</dbReference>
<dbReference type="Pfam" id="PF00342">
    <property type="entry name" value="PGI"/>
    <property type="match status" value="1"/>
</dbReference>
<comment type="similarity">
    <text evidence="2 8 9">Belongs to the GPI family.</text>
</comment>
<dbReference type="PRINTS" id="PR00662">
    <property type="entry name" value="G6PISOMERASE"/>
</dbReference>
<evidence type="ECO:0000256" key="4">
    <source>
        <dbReference type="ARBA" id="ARBA00022490"/>
    </source>
</evidence>
<evidence type="ECO:0000256" key="8">
    <source>
        <dbReference type="HAMAP-Rule" id="MF_00473"/>
    </source>
</evidence>
<dbReference type="GO" id="GO:0006094">
    <property type="term" value="P:gluconeogenesis"/>
    <property type="evidence" value="ECO:0007669"/>
    <property type="project" value="UniProtKB-UniRule"/>
</dbReference>
<comment type="caution">
    <text evidence="10">The sequence shown here is derived from an EMBL/GenBank/DDBJ whole genome shotgun (WGS) entry which is preliminary data.</text>
</comment>
<evidence type="ECO:0000256" key="7">
    <source>
        <dbReference type="ARBA" id="ARBA00029321"/>
    </source>
</evidence>
<evidence type="ECO:0000256" key="9">
    <source>
        <dbReference type="RuleBase" id="RU000612"/>
    </source>
</evidence>
<evidence type="ECO:0000313" key="10">
    <source>
        <dbReference type="EMBL" id="HIQ68239.1"/>
    </source>
</evidence>
<organism evidence="10 11">
    <name type="scientific">Candidatus Faecousia excrementigallinarum</name>
    <dbReference type="NCBI Taxonomy" id="2840806"/>
    <lineage>
        <taxon>Bacteria</taxon>
        <taxon>Bacillati</taxon>
        <taxon>Bacillota</taxon>
        <taxon>Clostridia</taxon>
        <taxon>Eubacteriales</taxon>
        <taxon>Oscillospiraceae</taxon>
        <taxon>Faecousia</taxon>
    </lineage>
</organism>
<dbReference type="SUPFAM" id="SSF53697">
    <property type="entry name" value="SIS domain"/>
    <property type="match status" value="1"/>
</dbReference>
<feature type="active site" evidence="8">
    <location>
        <position position="420"/>
    </location>
</feature>
<dbReference type="InterPro" id="IPR018189">
    <property type="entry name" value="Phosphoglucose_isomerase_CS"/>
</dbReference>
<keyword evidence="5 8" id="KW-0324">Glycolysis</keyword>
<dbReference type="Proteomes" id="UP000886796">
    <property type="component" value="Unassembled WGS sequence"/>
</dbReference>
<dbReference type="Gene3D" id="3.40.50.10490">
    <property type="entry name" value="Glucose-6-phosphate isomerase like protein, domain 1"/>
    <property type="match status" value="2"/>
</dbReference>
<dbReference type="GO" id="GO:0048029">
    <property type="term" value="F:monosaccharide binding"/>
    <property type="evidence" value="ECO:0007669"/>
    <property type="project" value="TreeGrafter"/>
</dbReference>